<dbReference type="GO" id="GO:0005886">
    <property type="term" value="C:plasma membrane"/>
    <property type="evidence" value="ECO:0007669"/>
    <property type="project" value="UniProtKB-SubCell"/>
</dbReference>
<gene>
    <name evidence="9" type="ORF">EV643_10932</name>
</gene>
<evidence type="ECO:0000256" key="7">
    <source>
        <dbReference type="RuleBase" id="RU363032"/>
    </source>
</evidence>
<dbReference type="SUPFAM" id="SSF161098">
    <property type="entry name" value="MetI-like"/>
    <property type="match status" value="1"/>
</dbReference>
<sequence length="274" mass="29160">MLKGLAGRGGLYGLLVLAAVGALFPMVWLLIGSLQTSSELYRGKDLLPAKPQWSNYVTAWTDGDLGTYLPNSVIYTVSAVIGILVVSSMAGYALARIEFRGKAAVTFALLAVMIIPAPASFIAQYKLMVMLGLTNSRLGYVLILVSAGIPISALIMRGFFANLPKDLEEAAAIDGSSALNTFARVILPLARPGLIAVAVIQGLAVWNEYLLALVLFDDDRLMPVQRGLMNFVSAETPVQNILLAATAISVLPVVVFYVFAQRQVVQGISSGAVK</sequence>
<dbReference type="CDD" id="cd06261">
    <property type="entry name" value="TM_PBP2"/>
    <property type="match status" value="1"/>
</dbReference>
<proteinExistence type="inferred from homology"/>
<dbReference type="EMBL" id="SNWQ01000009">
    <property type="protein sequence ID" value="TDO47142.1"/>
    <property type="molecule type" value="Genomic_DNA"/>
</dbReference>
<keyword evidence="2 7" id="KW-0813">Transport</keyword>
<feature type="transmembrane region" description="Helical" evidence="7">
    <location>
        <begin position="12"/>
        <end position="31"/>
    </location>
</feature>
<feature type="domain" description="ABC transmembrane type-1" evidence="8">
    <location>
        <begin position="69"/>
        <end position="260"/>
    </location>
</feature>
<dbReference type="InterPro" id="IPR000515">
    <property type="entry name" value="MetI-like"/>
</dbReference>
<evidence type="ECO:0000256" key="5">
    <source>
        <dbReference type="ARBA" id="ARBA00022989"/>
    </source>
</evidence>
<feature type="transmembrane region" description="Helical" evidence="7">
    <location>
        <begin position="73"/>
        <end position="95"/>
    </location>
</feature>
<dbReference type="Pfam" id="PF00528">
    <property type="entry name" value="BPD_transp_1"/>
    <property type="match status" value="1"/>
</dbReference>
<feature type="transmembrane region" description="Helical" evidence="7">
    <location>
        <begin position="194"/>
        <end position="216"/>
    </location>
</feature>
<keyword evidence="6 7" id="KW-0472">Membrane</keyword>
<keyword evidence="9" id="KW-0762">Sugar transport</keyword>
<dbReference type="PANTHER" id="PTHR43744:SF12">
    <property type="entry name" value="ABC TRANSPORTER PERMEASE PROTEIN MG189-RELATED"/>
    <property type="match status" value="1"/>
</dbReference>
<dbReference type="AlphaFoldDB" id="A0A4R6KB02"/>
<keyword evidence="4 7" id="KW-0812">Transmembrane</keyword>
<evidence type="ECO:0000256" key="2">
    <source>
        <dbReference type="ARBA" id="ARBA00022448"/>
    </source>
</evidence>
<accession>A0A4R6KB02</accession>
<dbReference type="RefSeq" id="WP_166665502.1">
    <property type="nucleotide sequence ID" value="NZ_SNWQ01000009.1"/>
</dbReference>
<feature type="transmembrane region" description="Helical" evidence="7">
    <location>
        <begin position="236"/>
        <end position="260"/>
    </location>
</feature>
<dbReference type="PROSITE" id="PS50928">
    <property type="entry name" value="ABC_TM1"/>
    <property type="match status" value="1"/>
</dbReference>
<dbReference type="InterPro" id="IPR035906">
    <property type="entry name" value="MetI-like_sf"/>
</dbReference>
<evidence type="ECO:0000313" key="10">
    <source>
        <dbReference type="Proteomes" id="UP000295388"/>
    </source>
</evidence>
<reference evidence="9 10" key="1">
    <citation type="submission" date="2019-03" db="EMBL/GenBank/DDBJ databases">
        <title>Genomic Encyclopedia of Type Strains, Phase III (KMG-III): the genomes of soil and plant-associated and newly described type strains.</title>
        <authorList>
            <person name="Whitman W."/>
        </authorList>
    </citation>
    <scope>NUCLEOTIDE SEQUENCE [LARGE SCALE GENOMIC DNA]</scope>
    <source>
        <strain evidence="9 10">VKM Ac-2527</strain>
    </source>
</reference>
<evidence type="ECO:0000256" key="6">
    <source>
        <dbReference type="ARBA" id="ARBA00023136"/>
    </source>
</evidence>
<keyword evidence="5 7" id="KW-1133">Transmembrane helix</keyword>
<organism evidence="9 10">
    <name type="scientific">Kribbella caucasensis</name>
    <dbReference type="NCBI Taxonomy" id="2512215"/>
    <lineage>
        <taxon>Bacteria</taxon>
        <taxon>Bacillati</taxon>
        <taxon>Actinomycetota</taxon>
        <taxon>Actinomycetes</taxon>
        <taxon>Propionibacteriales</taxon>
        <taxon>Kribbellaceae</taxon>
        <taxon>Kribbella</taxon>
    </lineage>
</organism>
<comment type="caution">
    <text evidence="9">The sequence shown here is derived from an EMBL/GenBank/DDBJ whole genome shotgun (WGS) entry which is preliminary data.</text>
</comment>
<evidence type="ECO:0000313" key="9">
    <source>
        <dbReference type="EMBL" id="TDO47142.1"/>
    </source>
</evidence>
<protein>
    <submittedName>
        <fullName evidence="9">Multiple sugar transport system permease protein/raffinose/stachyose/melibiose transport system permease protein</fullName>
    </submittedName>
</protein>
<keyword evidence="10" id="KW-1185">Reference proteome</keyword>
<evidence type="ECO:0000256" key="3">
    <source>
        <dbReference type="ARBA" id="ARBA00022475"/>
    </source>
</evidence>
<dbReference type="GO" id="GO:0055085">
    <property type="term" value="P:transmembrane transport"/>
    <property type="evidence" value="ECO:0007669"/>
    <property type="project" value="InterPro"/>
</dbReference>
<evidence type="ECO:0000256" key="4">
    <source>
        <dbReference type="ARBA" id="ARBA00022692"/>
    </source>
</evidence>
<comment type="similarity">
    <text evidence="7">Belongs to the binding-protein-dependent transport system permease family.</text>
</comment>
<feature type="transmembrane region" description="Helical" evidence="7">
    <location>
        <begin position="137"/>
        <end position="156"/>
    </location>
</feature>
<dbReference type="Gene3D" id="1.10.3720.10">
    <property type="entry name" value="MetI-like"/>
    <property type="match status" value="1"/>
</dbReference>
<keyword evidence="3" id="KW-1003">Cell membrane</keyword>
<feature type="transmembrane region" description="Helical" evidence="7">
    <location>
        <begin position="107"/>
        <end position="125"/>
    </location>
</feature>
<dbReference type="Proteomes" id="UP000295388">
    <property type="component" value="Unassembled WGS sequence"/>
</dbReference>
<comment type="subcellular location">
    <subcellularLocation>
        <location evidence="1 7">Cell membrane</location>
        <topology evidence="1 7">Multi-pass membrane protein</topology>
    </subcellularLocation>
</comment>
<dbReference type="PANTHER" id="PTHR43744">
    <property type="entry name" value="ABC TRANSPORTER PERMEASE PROTEIN MG189-RELATED-RELATED"/>
    <property type="match status" value="1"/>
</dbReference>
<evidence type="ECO:0000259" key="8">
    <source>
        <dbReference type="PROSITE" id="PS50928"/>
    </source>
</evidence>
<name>A0A4R6KB02_9ACTN</name>
<evidence type="ECO:0000256" key="1">
    <source>
        <dbReference type="ARBA" id="ARBA00004651"/>
    </source>
</evidence>